<dbReference type="InterPro" id="IPR012291">
    <property type="entry name" value="CBM2_carb-bd_dom_sf"/>
</dbReference>
<dbReference type="GO" id="GO:0005975">
    <property type="term" value="P:carbohydrate metabolic process"/>
    <property type="evidence" value="ECO:0007669"/>
    <property type="project" value="InterPro"/>
</dbReference>
<dbReference type="PROSITE" id="PS51173">
    <property type="entry name" value="CBM2"/>
    <property type="match status" value="1"/>
</dbReference>
<dbReference type="Proteomes" id="UP001058003">
    <property type="component" value="Chromosome"/>
</dbReference>
<evidence type="ECO:0000259" key="2">
    <source>
        <dbReference type="PROSITE" id="PS51173"/>
    </source>
</evidence>
<accession>A0A9Q9IKK5</accession>
<dbReference type="InterPro" id="IPR008965">
    <property type="entry name" value="CBM2/CBM3_carb-bd_dom_sf"/>
</dbReference>
<keyword evidence="1" id="KW-0732">Signal</keyword>
<feature type="domain" description="CBM2" evidence="2">
    <location>
        <begin position="152"/>
        <end position="262"/>
    </location>
</feature>
<reference evidence="3" key="1">
    <citation type="submission" date="2021-04" db="EMBL/GenBank/DDBJ databases">
        <title>Dactylosporangium aurantiacum NRRL B-8018 full assembly.</title>
        <authorList>
            <person name="Hartkoorn R.C."/>
            <person name="Beaudoing E."/>
            <person name="Hot D."/>
        </authorList>
    </citation>
    <scope>NUCLEOTIDE SEQUENCE</scope>
    <source>
        <strain evidence="3">NRRL B-8018</strain>
    </source>
</reference>
<protein>
    <submittedName>
        <fullName evidence="3">Cellulose-binding domain-containing protein</fullName>
    </submittedName>
</protein>
<sequence length="262" mass="26769">MTIKQNLRRLVVVAALAAIGAIPVPAAAQAADPMPPCAGPVQITSLTFNPAKIQPGQGSTLTMTAQNCTAQEQQASFFTYARFYRGADTGSIPPGCPVIDPLPPRTVTIAPGATFTATQGYSTFASCTADRLDGTVSLTVGSVATHATATLLIAPAPTCAVAYRTTSSWAGGFVAQVTISAIGTTPIQGWGLAFAFGGDQHITNAWNATTAQSGAAVTARNLEYNTNIAPGGSTTLGFMGTWQNSDAPPTAFTVNGAPCQTR</sequence>
<evidence type="ECO:0000256" key="1">
    <source>
        <dbReference type="SAM" id="SignalP"/>
    </source>
</evidence>
<dbReference type="SUPFAM" id="SSF49384">
    <property type="entry name" value="Carbohydrate-binding domain"/>
    <property type="match status" value="1"/>
</dbReference>
<evidence type="ECO:0000313" key="3">
    <source>
        <dbReference type="EMBL" id="UWZ54525.1"/>
    </source>
</evidence>
<proteinExistence type="predicted"/>
<feature type="signal peptide" evidence="1">
    <location>
        <begin position="1"/>
        <end position="30"/>
    </location>
</feature>
<dbReference type="EMBL" id="CP073767">
    <property type="protein sequence ID" value="UWZ54525.1"/>
    <property type="molecule type" value="Genomic_DNA"/>
</dbReference>
<organism evidence="3 4">
    <name type="scientific">Dactylosporangium aurantiacum</name>
    <dbReference type="NCBI Taxonomy" id="35754"/>
    <lineage>
        <taxon>Bacteria</taxon>
        <taxon>Bacillati</taxon>
        <taxon>Actinomycetota</taxon>
        <taxon>Actinomycetes</taxon>
        <taxon>Micromonosporales</taxon>
        <taxon>Micromonosporaceae</taxon>
        <taxon>Dactylosporangium</taxon>
    </lineage>
</organism>
<evidence type="ECO:0000313" key="4">
    <source>
        <dbReference type="Proteomes" id="UP001058003"/>
    </source>
</evidence>
<dbReference type="RefSeq" id="WP_081970929.1">
    <property type="nucleotide sequence ID" value="NZ_CP073767.1"/>
</dbReference>
<dbReference type="GO" id="GO:0030247">
    <property type="term" value="F:polysaccharide binding"/>
    <property type="evidence" value="ECO:0007669"/>
    <property type="project" value="UniProtKB-UniRule"/>
</dbReference>
<gene>
    <name evidence="3" type="ORF">Daura_50250</name>
</gene>
<name>A0A9Q9IKK5_9ACTN</name>
<dbReference type="KEGG" id="daur:Daura_50250"/>
<dbReference type="AlphaFoldDB" id="A0A9Q9IKK5"/>
<dbReference type="InterPro" id="IPR001919">
    <property type="entry name" value="CBD2"/>
</dbReference>
<keyword evidence="4" id="KW-1185">Reference proteome</keyword>
<dbReference type="Pfam" id="PF00553">
    <property type="entry name" value="CBM_2"/>
    <property type="match status" value="1"/>
</dbReference>
<dbReference type="GO" id="GO:0004553">
    <property type="term" value="F:hydrolase activity, hydrolyzing O-glycosyl compounds"/>
    <property type="evidence" value="ECO:0007669"/>
    <property type="project" value="InterPro"/>
</dbReference>
<feature type="chain" id="PRO_5040155410" evidence="1">
    <location>
        <begin position="31"/>
        <end position="262"/>
    </location>
</feature>
<dbReference type="SMART" id="SM00637">
    <property type="entry name" value="CBD_II"/>
    <property type="match status" value="1"/>
</dbReference>
<dbReference type="OrthoDB" id="2662392at2"/>
<dbReference type="Gene3D" id="2.60.40.290">
    <property type="match status" value="1"/>
</dbReference>